<dbReference type="AlphaFoldDB" id="A0A8D5ZLT9"/>
<reference evidence="2" key="1">
    <citation type="journal article" date="2013" name="Int. J. Syst. Evol. Microbiol.">
        <title>Polycladomyces abyssicola gen. nov., sp. nov., a thermophilic filamentous bacterium isolated from hemipelagic sediment.</title>
        <authorList>
            <person name="Tsubouchi T."/>
            <person name="Shimane Y."/>
            <person name="Mori K."/>
            <person name="Usui K."/>
            <person name="Hiraki T."/>
            <person name="Tame A."/>
            <person name="Uematsu K."/>
            <person name="Maruyama T."/>
            <person name="Hatada Y."/>
        </authorList>
    </citation>
    <scope>NUCLEOTIDE SEQUENCE</scope>
    <source>
        <strain evidence="2">JIR-001</strain>
    </source>
</reference>
<sequence>MKRGGTSRHEKKGECKMTVVTVFRWLLGLIFLSAALNGWAVILGWGAFLPTSPAAEAFLGNGYLLVLVKGTELVSALLLLINRFVPFALVVLAPLVVNIFCFHWFVDPGMLPLAVFLSLLWGHLFWSYRQYFLPLVTEKTVLPAQKKASKSKPSMGQE</sequence>
<name>A0A8D5ZLT9_9BACL</name>
<evidence type="ECO:0000313" key="2">
    <source>
        <dbReference type="EMBL" id="BCU80940.1"/>
    </source>
</evidence>
<dbReference type="KEGG" id="pabs:JIR001_07230"/>
<gene>
    <name evidence="2" type="ORF">JIR001_07230</name>
</gene>
<feature type="transmembrane region" description="Helical" evidence="1">
    <location>
        <begin position="62"/>
        <end position="80"/>
    </location>
</feature>
<evidence type="ECO:0000313" key="3">
    <source>
        <dbReference type="Proteomes" id="UP000677436"/>
    </source>
</evidence>
<proteinExistence type="predicted"/>
<keyword evidence="1" id="KW-0812">Transmembrane</keyword>
<dbReference type="Proteomes" id="UP000677436">
    <property type="component" value="Chromosome"/>
</dbReference>
<feature type="transmembrane region" description="Helical" evidence="1">
    <location>
        <begin position="111"/>
        <end position="128"/>
    </location>
</feature>
<keyword evidence="3" id="KW-1185">Reference proteome</keyword>
<feature type="transmembrane region" description="Helical" evidence="1">
    <location>
        <begin position="87"/>
        <end position="105"/>
    </location>
</feature>
<accession>A0A8D5ZLT9</accession>
<dbReference type="EMBL" id="AP024601">
    <property type="protein sequence ID" value="BCU80940.1"/>
    <property type="molecule type" value="Genomic_DNA"/>
</dbReference>
<keyword evidence="1" id="KW-1133">Transmembrane helix</keyword>
<keyword evidence="1" id="KW-0472">Membrane</keyword>
<organism evidence="2 3">
    <name type="scientific">Polycladomyces abyssicola</name>
    <dbReference type="NCBI Taxonomy" id="1125966"/>
    <lineage>
        <taxon>Bacteria</taxon>
        <taxon>Bacillati</taxon>
        <taxon>Bacillota</taxon>
        <taxon>Bacilli</taxon>
        <taxon>Bacillales</taxon>
        <taxon>Thermoactinomycetaceae</taxon>
        <taxon>Polycladomyces</taxon>
    </lineage>
</organism>
<feature type="transmembrane region" description="Helical" evidence="1">
    <location>
        <begin position="21"/>
        <end position="42"/>
    </location>
</feature>
<protein>
    <submittedName>
        <fullName evidence="2">Uncharacterized protein</fullName>
    </submittedName>
</protein>
<reference evidence="2" key="2">
    <citation type="journal article" date="2021" name="Microbiol. Resour. Announc.">
        <title>Complete Genome Sequence of Polycladomyces abyssicola JIR-001T, Isolated from Hemipelagic Sediment in Deep Seawater.</title>
        <authorList>
            <person name="Tsubouchi T."/>
            <person name="Kaneko Y."/>
        </authorList>
    </citation>
    <scope>NUCLEOTIDE SEQUENCE</scope>
    <source>
        <strain evidence="2">JIR-001</strain>
    </source>
</reference>
<evidence type="ECO:0000256" key="1">
    <source>
        <dbReference type="SAM" id="Phobius"/>
    </source>
</evidence>